<keyword evidence="2" id="KW-1185">Reference proteome</keyword>
<evidence type="ECO:0000313" key="2">
    <source>
        <dbReference type="Proteomes" id="UP001305414"/>
    </source>
</evidence>
<proteinExistence type="predicted"/>
<dbReference type="Proteomes" id="UP001305414">
    <property type="component" value="Unassembled WGS sequence"/>
</dbReference>
<reference evidence="1 2" key="1">
    <citation type="submission" date="2023-10" db="EMBL/GenBank/DDBJ databases">
        <title>Draft genome sequence of Xylaria bambusicola isolate GMP-LS, the root and basal stem rot pathogen of sugarcane in Indonesia.</title>
        <authorList>
            <person name="Selvaraj P."/>
            <person name="Muralishankar V."/>
            <person name="Muruganantham S."/>
            <person name="Sp S."/>
            <person name="Haryani S."/>
            <person name="Lau K.J.X."/>
            <person name="Naqvi N.I."/>
        </authorList>
    </citation>
    <scope>NUCLEOTIDE SEQUENCE [LARGE SCALE GENOMIC DNA]</scope>
    <source>
        <strain evidence="1">GMP-LS</strain>
    </source>
</reference>
<sequence length="91" mass="10447">MEPHTEVNDDTHSRMHPIFQEIQAIYDAGPPIFTKDSIRKVGEELNRFRNGEREDGAKITLTGINRVDYEVLVKSPGVERRENEHIGGAMW</sequence>
<dbReference type="AlphaFoldDB" id="A0AAN7US39"/>
<gene>
    <name evidence="1" type="ORF">RRF57_007502</name>
</gene>
<accession>A0AAN7US39</accession>
<dbReference type="EMBL" id="JAWHQM010000021">
    <property type="protein sequence ID" value="KAK5631788.1"/>
    <property type="molecule type" value="Genomic_DNA"/>
</dbReference>
<name>A0AAN7US39_9PEZI</name>
<comment type="caution">
    <text evidence="1">The sequence shown here is derived from an EMBL/GenBank/DDBJ whole genome shotgun (WGS) entry which is preliminary data.</text>
</comment>
<organism evidence="1 2">
    <name type="scientific">Xylaria bambusicola</name>
    <dbReference type="NCBI Taxonomy" id="326684"/>
    <lineage>
        <taxon>Eukaryota</taxon>
        <taxon>Fungi</taxon>
        <taxon>Dikarya</taxon>
        <taxon>Ascomycota</taxon>
        <taxon>Pezizomycotina</taxon>
        <taxon>Sordariomycetes</taxon>
        <taxon>Xylariomycetidae</taxon>
        <taxon>Xylariales</taxon>
        <taxon>Xylariaceae</taxon>
        <taxon>Xylaria</taxon>
    </lineage>
</organism>
<protein>
    <submittedName>
        <fullName evidence="1">Uncharacterized protein</fullName>
    </submittedName>
</protein>
<evidence type="ECO:0000313" key="1">
    <source>
        <dbReference type="EMBL" id="KAK5631788.1"/>
    </source>
</evidence>